<organism evidence="2 3">
    <name type="scientific">Setaria viridis</name>
    <name type="common">Green bristlegrass</name>
    <name type="synonym">Setaria italica subsp. viridis</name>
    <dbReference type="NCBI Taxonomy" id="4556"/>
    <lineage>
        <taxon>Eukaryota</taxon>
        <taxon>Viridiplantae</taxon>
        <taxon>Streptophyta</taxon>
        <taxon>Embryophyta</taxon>
        <taxon>Tracheophyta</taxon>
        <taxon>Spermatophyta</taxon>
        <taxon>Magnoliopsida</taxon>
        <taxon>Liliopsida</taxon>
        <taxon>Poales</taxon>
        <taxon>Poaceae</taxon>
        <taxon>PACMAD clade</taxon>
        <taxon>Panicoideae</taxon>
        <taxon>Panicodae</taxon>
        <taxon>Paniceae</taxon>
        <taxon>Cenchrinae</taxon>
        <taxon>Setaria</taxon>
    </lineage>
</organism>
<feature type="compositionally biased region" description="Polar residues" evidence="1">
    <location>
        <begin position="50"/>
        <end position="70"/>
    </location>
</feature>
<proteinExistence type="predicted"/>
<sequence length="126" mass="13959">MHGERPRHRYPRAYPFHSAAYIARNRAQANQYRRRPNSPTPPPLFAIPSAQGSVSSSSTPHAAPFSNSSPSKLRITAVPVRPPPPLSSGGTTPEVGIYGIQLEMDSVREMWSASFNKEVFRRTNLC</sequence>
<reference evidence="2 3" key="1">
    <citation type="submission" date="2019-03" db="EMBL/GenBank/DDBJ databases">
        <title>WGS assembly of Setaria viridis.</title>
        <authorList>
            <person name="Huang P."/>
            <person name="Jenkins J."/>
            <person name="Grimwood J."/>
            <person name="Barry K."/>
            <person name="Healey A."/>
            <person name="Mamidi S."/>
            <person name="Sreedasyam A."/>
            <person name="Shu S."/>
            <person name="Feldman M."/>
            <person name="Wu J."/>
            <person name="Yu Y."/>
            <person name="Chen C."/>
            <person name="Johnson J."/>
            <person name="Rokhsar D."/>
            <person name="Baxter I."/>
            <person name="Schmutz J."/>
            <person name="Brutnell T."/>
            <person name="Kellogg E."/>
        </authorList>
    </citation>
    <scope>NUCLEOTIDE SEQUENCE [LARGE SCALE GENOMIC DNA]</scope>
    <source>
        <strain evidence="3">cv. A10</strain>
    </source>
</reference>
<dbReference type="Gramene" id="TKW09797">
    <property type="protein sequence ID" value="TKW09797"/>
    <property type="gene ID" value="SEVIR_6G125454v2"/>
</dbReference>
<dbReference type="Gramene" id="TKW09796">
    <property type="protein sequence ID" value="TKW09796"/>
    <property type="gene ID" value="SEVIR_6G125454v2"/>
</dbReference>
<dbReference type="AlphaFoldDB" id="A0A4V6D5B2"/>
<keyword evidence="3" id="KW-1185">Reference proteome</keyword>
<dbReference type="EMBL" id="CM016557">
    <property type="protein sequence ID" value="TKW09796.1"/>
    <property type="molecule type" value="Genomic_DNA"/>
</dbReference>
<dbReference type="EMBL" id="CM016557">
    <property type="protein sequence ID" value="TKW09797.1"/>
    <property type="molecule type" value="Genomic_DNA"/>
</dbReference>
<feature type="region of interest" description="Disordered" evidence="1">
    <location>
        <begin position="75"/>
        <end position="94"/>
    </location>
</feature>
<evidence type="ECO:0000313" key="3">
    <source>
        <dbReference type="Proteomes" id="UP000298652"/>
    </source>
</evidence>
<protein>
    <submittedName>
        <fullName evidence="2">Uncharacterized protein</fullName>
    </submittedName>
</protein>
<accession>A0A4V6D5B2</accession>
<name>A0A4V6D5B2_SETVI</name>
<gene>
    <name evidence="2" type="ORF">SEVIR_6G125454v2</name>
</gene>
<dbReference type="Proteomes" id="UP000298652">
    <property type="component" value="Chromosome 6"/>
</dbReference>
<evidence type="ECO:0000313" key="2">
    <source>
        <dbReference type="EMBL" id="TKW09796.1"/>
    </source>
</evidence>
<feature type="region of interest" description="Disordered" evidence="1">
    <location>
        <begin position="25"/>
        <end position="70"/>
    </location>
</feature>
<evidence type="ECO:0000256" key="1">
    <source>
        <dbReference type="SAM" id="MobiDB-lite"/>
    </source>
</evidence>